<feature type="domain" description="Rhodanese" evidence="2">
    <location>
        <begin position="41"/>
        <end position="73"/>
    </location>
</feature>
<feature type="transmembrane region" description="Helical" evidence="1">
    <location>
        <begin position="6"/>
        <end position="22"/>
    </location>
</feature>
<dbReference type="InterPro" id="IPR001763">
    <property type="entry name" value="Rhodanese-like_dom"/>
</dbReference>
<dbReference type="SUPFAM" id="SSF52821">
    <property type="entry name" value="Rhodanese/Cell cycle control phosphatase"/>
    <property type="match status" value="1"/>
</dbReference>
<sequence length="123" mass="14322">MMINIGYIIAIVSLFIIAHVLFRRYNPFLQVPCICKEHLTKQKNLVILDVRDYNEESRARMPQALNIPYAYLPRFYHEIPNGRIHVIASKALDRNLAIQFLKKKGIDVKSYTLTNKMCDGTIK</sequence>
<comment type="caution">
    <text evidence="3">The sequence shown here is derived from an EMBL/GenBank/DDBJ whole genome shotgun (WGS) entry which is preliminary data.</text>
</comment>
<evidence type="ECO:0000313" key="4">
    <source>
        <dbReference type="Proteomes" id="UP001218246"/>
    </source>
</evidence>
<name>A0ABT6H6Q6_9BACI</name>
<evidence type="ECO:0000259" key="2">
    <source>
        <dbReference type="PROSITE" id="PS50206"/>
    </source>
</evidence>
<dbReference type="RefSeq" id="WP_124565460.1">
    <property type="nucleotide sequence ID" value="NZ_JARRRY010000008.1"/>
</dbReference>
<dbReference type="CDD" id="cd00158">
    <property type="entry name" value="RHOD"/>
    <property type="match status" value="1"/>
</dbReference>
<dbReference type="PROSITE" id="PS50206">
    <property type="entry name" value="RHODANESE_3"/>
    <property type="match status" value="1"/>
</dbReference>
<dbReference type="Proteomes" id="UP001218246">
    <property type="component" value="Unassembled WGS sequence"/>
</dbReference>
<organism evidence="3 4">
    <name type="scientific">Ectobacillus antri</name>
    <dbReference type="NCBI Taxonomy" id="2486280"/>
    <lineage>
        <taxon>Bacteria</taxon>
        <taxon>Bacillati</taxon>
        <taxon>Bacillota</taxon>
        <taxon>Bacilli</taxon>
        <taxon>Bacillales</taxon>
        <taxon>Bacillaceae</taxon>
        <taxon>Ectobacillus</taxon>
    </lineage>
</organism>
<accession>A0ABT6H6Q6</accession>
<protein>
    <submittedName>
        <fullName evidence="3">Rhodanese-like domain-containing protein</fullName>
    </submittedName>
</protein>
<reference evidence="3 4" key="1">
    <citation type="submission" date="2023-04" db="EMBL/GenBank/DDBJ databases">
        <title>Ectobacillus antri isolated from activated sludge.</title>
        <authorList>
            <person name="Yan P."/>
            <person name="Liu X."/>
        </authorList>
    </citation>
    <scope>NUCLEOTIDE SEQUENCE [LARGE SCALE GENOMIC DNA]</scope>
    <source>
        <strain evidence="3 4">C18H</strain>
    </source>
</reference>
<keyword evidence="1" id="KW-0472">Membrane</keyword>
<evidence type="ECO:0000256" key="1">
    <source>
        <dbReference type="SAM" id="Phobius"/>
    </source>
</evidence>
<keyword evidence="1" id="KW-0812">Transmembrane</keyword>
<gene>
    <name evidence="3" type="ORF">P6P90_11065</name>
</gene>
<dbReference type="Gene3D" id="3.40.250.10">
    <property type="entry name" value="Rhodanese-like domain"/>
    <property type="match status" value="1"/>
</dbReference>
<dbReference type="EMBL" id="JARULN010000009">
    <property type="protein sequence ID" value="MDG5754508.1"/>
    <property type="molecule type" value="Genomic_DNA"/>
</dbReference>
<proteinExistence type="predicted"/>
<keyword evidence="4" id="KW-1185">Reference proteome</keyword>
<evidence type="ECO:0000313" key="3">
    <source>
        <dbReference type="EMBL" id="MDG5754508.1"/>
    </source>
</evidence>
<dbReference type="InterPro" id="IPR036873">
    <property type="entry name" value="Rhodanese-like_dom_sf"/>
</dbReference>
<keyword evidence="1" id="KW-1133">Transmembrane helix</keyword>